<dbReference type="Proteomes" id="UP001626550">
    <property type="component" value="Unassembled WGS sequence"/>
</dbReference>
<sequence length="155" mass="18027">TIDSRPSIGPACVACQSPPHLFLVGPRNSEIFSGRARAPRLFPWLRPYPKFHIYYKLSSTFQAEYVKPTIHHGNLFHPVNIAEYEVTDREFDLNVLTTVNTSIVSEFIGRKVDLFITVELAFTNSSRNKAIRAYRTREFSLSKYSREERQQPIWY</sequence>
<name>A0ABD2PQF0_9PLAT</name>
<gene>
    <name evidence="1" type="ORF">Ciccas_012360</name>
</gene>
<feature type="non-terminal residue" evidence="1">
    <location>
        <position position="1"/>
    </location>
</feature>
<dbReference type="AlphaFoldDB" id="A0ABD2PQF0"/>
<dbReference type="EMBL" id="JBJKFK010004293">
    <property type="protein sequence ID" value="KAL3309097.1"/>
    <property type="molecule type" value="Genomic_DNA"/>
</dbReference>
<protein>
    <submittedName>
        <fullName evidence="1">Uncharacterized protein</fullName>
    </submittedName>
</protein>
<proteinExistence type="predicted"/>
<evidence type="ECO:0000313" key="2">
    <source>
        <dbReference type="Proteomes" id="UP001626550"/>
    </source>
</evidence>
<organism evidence="1 2">
    <name type="scientific">Cichlidogyrus casuarinus</name>
    <dbReference type="NCBI Taxonomy" id="1844966"/>
    <lineage>
        <taxon>Eukaryota</taxon>
        <taxon>Metazoa</taxon>
        <taxon>Spiralia</taxon>
        <taxon>Lophotrochozoa</taxon>
        <taxon>Platyhelminthes</taxon>
        <taxon>Monogenea</taxon>
        <taxon>Monopisthocotylea</taxon>
        <taxon>Dactylogyridea</taxon>
        <taxon>Ancyrocephalidae</taxon>
        <taxon>Cichlidogyrus</taxon>
    </lineage>
</organism>
<comment type="caution">
    <text evidence="1">The sequence shown here is derived from an EMBL/GenBank/DDBJ whole genome shotgun (WGS) entry which is preliminary data.</text>
</comment>
<evidence type="ECO:0000313" key="1">
    <source>
        <dbReference type="EMBL" id="KAL3309097.1"/>
    </source>
</evidence>
<reference evidence="1 2" key="1">
    <citation type="submission" date="2024-11" db="EMBL/GenBank/DDBJ databases">
        <title>Adaptive evolution of stress response genes in parasites aligns with host niche diversity.</title>
        <authorList>
            <person name="Hahn C."/>
            <person name="Resl P."/>
        </authorList>
    </citation>
    <scope>NUCLEOTIDE SEQUENCE [LARGE SCALE GENOMIC DNA]</scope>
    <source>
        <strain evidence="1">EGGRZ-B1_66</strain>
        <tissue evidence="1">Body</tissue>
    </source>
</reference>
<accession>A0ABD2PQF0</accession>
<keyword evidence="2" id="KW-1185">Reference proteome</keyword>